<comment type="subcellular location">
    <subcellularLocation>
        <location evidence="2">Cell membrane</location>
        <topology evidence="2">Multi-pass membrane protein</topology>
    </subcellularLocation>
</comment>
<dbReference type="InterPro" id="IPR008509">
    <property type="entry name" value="MOT2/MFSD5"/>
</dbReference>
<evidence type="ECO:0000256" key="2">
    <source>
        <dbReference type="ARBA" id="ARBA00004651"/>
    </source>
</evidence>
<evidence type="ECO:0000256" key="5">
    <source>
        <dbReference type="ARBA" id="ARBA00022475"/>
    </source>
</evidence>
<evidence type="ECO:0000313" key="13">
    <source>
        <dbReference type="EMBL" id="CAE0730252.1"/>
    </source>
</evidence>
<dbReference type="Gene3D" id="1.20.1250.20">
    <property type="entry name" value="MFS general substrate transporter like domains"/>
    <property type="match status" value="1"/>
</dbReference>
<protein>
    <recommendedName>
        <fullName evidence="3">Molybdate-anion transporter</fullName>
    </recommendedName>
    <alternativeName>
        <fullName evidence="10">Major facilitator superfamily domain-containing protein 5</fullName>
    </alternativeName>
    <alternativeName>
        <fullName evidence="11">Molybdate transporter 2 homolog</fullName>
    </alternativeName>
</protein>
<evidence type="ECO:0000256" key="9">
    <source>
        <dbReference type="ARBA" id="ARBA00023136"/>
    </source>
</evidence>
<keyword evidence="5" id="KW-1003">Cell membrane</keyword>
<feature type="transmembrane region" description="Helical" evidence="12">
    <location>
        <begin position="103"/>
        <end position="122"/>
    </location>
</feature>
<dbReference type="AlphaFoldDB" id="A0A7S4AXI9"/>
<feature type="transmembrane region" description="Helical" evidence="12">
    <location>
        <begin position="382"/>
        <end position="404"/>
    </location>
</feature>
<evidence type="ECO:0000256" key="4">
    <source>
        <dbReference type="ARBA" id="ARBA00022448"/>
    </source>
</evidence>
<evidence type="ECO:0000256" key="12">
    <source>
        <dbReference type="SAM" id="Phobius"/>
    </source>
</evidence>
<dbReference type="GO" id="GO:0006811">
    <property type="term" value="P:monoatomic ion transport"/>
    <property type="evidence" value="ECO:0007669"/>
    <property type="project" value="UniProtKB-KW"/>
</dbReference>
<dbReference type="PANTHER" id="PTHR23516">
    <property type="entry name" value="SAM (S-ADENOSYL METHIONINE) TRANSPORTER"/>
    <property type="match status" value="1"/>
</dbReference>
<gene>
    <name evidence="13" type="ORF">PAUS00366_LOCUS23038</name>
</gene>
<dbReference type="InterPro" id="IPR036259">
    <property type="entry name" value="MFS_trans_sf"/>
</dbReference>
<feature type="transmembrane region" description="Helical" evidence="12">
    <location>
        <begin position="223"/>
        <end position="242"/>
    </location>
</feature>
<name>A0A7S4AXI9_9STRA</name>
<sequence>MALHDVVKGFLPDWPEWALDVLLTMTMLLVVTIVITQYLYTSQDETEVESEKESGNEKTKAGLKKQFDGFRRKYIIVYLVIMLADWMQGTHMYTLYLSYEVNVSALFITGFLSGAIFAPFLGSFVDKFGRKKSCIVYCVLEVIINTLEHSHDFGILLFGRVLGGISTNLLFSAFESWMTTEHRKRGFPEEWMSKTYADQSIGNGTMAILAGIVAQVLEDKLGQIGPFQGAIALTVLALILVLPWEENYGEKENDDDDSLYHQFKLGWGATLSDSRIWRIGMTQALSEGGMYTFVFMWVPTLLSMNPPGGLPTGCVFAAMMMAITMGGMVYPPLQSIMSIFSPKGKAPELCATFVYLVASASTAVSAFILSQGASNVTGGFSIVIAAFMVTEATVGLFMPVAGTLRSKYVPDSLQGAILNIFRLPLNAVVVAGTHATDHLDPNICFQLVSGLFLAAALLQGTFLFGESSTSTTNSSKKKD</sequence>
<feature type="transmembrane region" description="Helical" evidence="12">
    <location>
        <begin position="284"/>
        <end position="304"/>
    </location>
</feature>
<keyword evidence="9 12" id="KW-0472">Membrane</keyword>
<keyword evidence="7 12" id="KW-1133">Transmembrane helix</keyword>
<dbReference type="CDD" id="cd17487">
    <property type="entry name" value="MFS_MFSD5_like"/>
    <property type="match status" value="1"/>
</dbReference>
<evidence type="ECO:0000256" key="6">
    <source>
        <dbReference type="ARBA" id="ARBA00022692"/>
    </source>
</evidence>
<dbReference type="Pfam" id="PF05631">
    <property type="entry name" value="MFS_5"/>
    <property type="match status" value="1"/>
</dbReference>
<comment type="function">
    <text evidence="1">Mediates high-affinity intracellular uptake of the rare oligo-element molybdenum.</text>
</comment>
<dbReference type="GO" id="GO:0015098">
    <property type="term" value="F:molybdate ion transmembrane transporter activity"/>
    <property type="evidence" value="ECO:0007669"/>
    <property type="project" value="InterPro"/>
</dbReference>
<evidence type="ECO:0000256" key="3">
    <source>
        <dbReference type="ARBA" id="ARBA00021242"/>
    </source>
</evidence>
<feature type="transmembrane region" description="Helical" evidence="12">
    <location>
        <begin position="74"/>
        <end position="97"/>
    </location>
</feature>
<dbReference type="PANTHER" id="PTHR23516:SF1">
    <property type="entry name" value="MOLYBDATE-ANION TRANSPORTER"/>
    <property type="match status" value="1"/>
</dbReference>
<keyword evidence="8" id="KW-0406">Ion transport</keyword>
<evidence type="ECO:0000256" key="8">
    <source>
        <dbReference type="ARBA" id="ARBA00023065"/>
    </source>
</evidence>
<evidence type="ECO:0000256" key="1">
    <source>
        <dbReference type="ARBA" id="ARBA00003019"/>
    </source>
</evidence>
<keyword evidence="4" id="KW-0813">Transport</keyword>
<evidence type="ECO:0000256" key="7">
    <source>
        <dbReference type="ARBA" id="ARBA00022989"/>
    </source>
</evidence>
<dbReference type="SUPFAM" id="SSF103473">
    <property type="entry name" value="MFS general substrate transporter"/>
    <property type="match status" value="1"/>
</dbReference>
<dbReference type="GO" id="GO:0005886">
    <property type="term" value="C:plasma membrane"/>
    <property type="evidence" value="ECO:0007669"/>
    <property type="project" value="UniProtKB-SubCell"/>
</dbReference>
<organism evidence="13">
    <name type="scientific">Pseudo-nitzschia australis</name>
    <dbReference type="NCBI Taxonomy" id="44445"/>
    <lineage>
        <taxon>Eukaryota</taxon>
        <taxon>Sar</taxon>
        <taxon>Stramenopiles</taxon>
        <taxon>Ochrophyta</taxon>
        <taxon>Bacillariophyta</taxon>
        <taxon>Bacillariophyceae</taxon>
        <taxon>Bacillariophycidae</taxon>
        <taxon>Bacillariales</taxon>
        <taxon>Bacillariaceae</taxon>
        <taxon>Pseudo-nitzschia</taxon>
    </lineage>
</organism>
<evidence type="ECO:0000256" key="11">
    <source>
        <dbReference type="ARBA" id="ARBA00032555"/>
    </source>
</evidence>
<accession>A0A7S4AXI9</accession>
<reference evidence="13" key="1">
    <citation type="submission" date="2021-01" db="EMBL/GenBank/DDBJ databases">
        <authorList>
            <person name="Corre E."/>
            <person name="Pelletier E."/>
            <person name="Niang G."/>
            <person name="Scheremetjew M."/>
            <person name="Finn R."/>
            <person name="Kale V."/>
            <person name="Holt S."/>
            <person name="Cochrane G."/>
            <person name="Meng A."/>
            <person name="Brown T."/>
            <person name="Cohen L."/>
        </authorList>
    </citation>
    <scope>NUCLEOTIDE SEQUENCE</scope>
    <source>
        <strain evidence="13">10249 10 AB</strain>
    </source>
</reference>
<feature type="transmembrane region" description="Helical" evidence="12">
    <location>
        <begin position="447"/>
        <end position="465"/>
    </location>
</feature>
<feature type="transmembrane region" description="Helical" evidence="12">
    <location>
        <begin position="200"/>
        <end position="217"/>
    </location>
</feature>
<feature type="transmembrane region" description="Helical" evidence="12">
    <location>
        <begin position="17"/>
        <end position="40"/>
    </location>
</feature>
<keyword evidence="6 12" id="KW-0812">Transmembrane</keyword>
<proteinExistence type="predicted"/>
<dbReference type="EMBL" id="HBIX01035243">
    <property type="protein sequence ID" value="CAE0730252.1"/>
    <property type="molecule type" value="Transcribed_RNA"/>
</dbReference>
<feature type="transmembrane region" description="Helical" evidence="12">
    <location>
        <begin position="310"/>
        <end position="330"/>
    </location>
</feature>
<feature type="transmembrane region" description="Helical" evidence="12">
    <location>
        <begin position="350"/>
        <end position="370"/>
    </location>
</feature>
<evidence type="ECO:0000256" key="10">
    <source>
        <dbReference type="ARBA" id="ARBA00030646"/>
    </source>
</evidence>